<dbReference type="Proteomes" id="UP001180551">
    <property type="component" value="Unassembled WGS sequence"/>
</dbReference>
<dbReference type="SUPFAM" id="SSF56003">
    <property type="entry name" value="Molybdenum cofactor-binding domain"/>
    <property type="match status" value="1"/>
</dbReference>
<dbReference type="InterPro" id="IPR000674">
    <property type="entry name" value="Ald_Oxase/Xan_DH_a/b"/>
</dbReference>
<dbReference type="Pfam" id="PF01315">
    <property type="entry name" value="Ald_Xan_dh_C"/>
    <property type="match status" value="1"/>
</dbReference>
<evidence type="ECO:0000256" key="1">
    <source>
        <dbReference type="SAM" id="MobiDB-lite"/>
    </source>
</evidence>
<sequence length="803" mass="85464">MADKETRLATAPGRTPTNLTQGGQTKAGIGESTLRPDGTLKVTGEFAYSSDMWHEDMLWGYTLRSTTAHAEIRSIDTSEALATSGVYAVLTYDDLPTDVKNYGLEIQDTPVLAHGKVRHHGEPVALVAADHPETARRAAAKIKIDYAELPVVTDEASATAEGAPLVHEHRTDHHIGHVPHPNIVHRQPIIRGNADEAAKKADVIVSGEYVFGMQDQAFLGPESGLAVPGEDGGVDLYVATQWLHSDLRQIAPVLGLPPEKVRMTLSGVGGAFGGREDLSMQIHACLLALRTGKPVKIVYNRFESFFGHVHRHPAKLWYEHGATKDGKLTHLKCRIVLDGGAYASASPAVVGNASSLAVGPYVVDDVDIEAIALYSNNPPCGAMRGFGAVQACFAYEAQMDKVAQKLGMDPVEFRQLNAMEQGTIMPTGQPVDSPAPVAELLRRVKAMPLPPEQQWLTAGAGADVRALPGGLSNTTHGEDVVRGIGYAVGIKNVGFSEGFDDYSTARVRMEVVGGVPVATVHTAMAEVGQGGVTVHAQIARTELGVQQVTIQPADTRVGSAGSTSASRQTYVTGGAVKNTCEHVREQVLDIGRRKFGTYHPAWATAELLLEGGKVVTDGGEVLANLVDVLEDEAVDLELEWRHRPTEPFDLHTGQGNGHVQYSFAAHRAVVEVDTGLGLVKVIELACAQDVGKALNPLSVVGQIQGGTTQGLGVAVMEEIIVDPKTAKVRNPSFTDYLIPTILDTPTIPVDVLELADEHAPYGLRGIGEAPTLSSTPAVLAAIRNATGLELNKTPVRPEHLTGT</sequence>
<dbReference type="Gene3D" id="3.30.365.10">
    <property type="entry name" value="Aldehyde oxidase/xanthine dehydrogenase, molybdopterin binding domain"/>
    <property type="match status" value="4"/>
</dbReference>
<protein>
    <submittedName>
        <fullName evidence="3">Molybdopterin cofactor-binding domain-containing protein</fullName>
    </submittedName>
</protein>
<dbReference type="InterPro" id="IPR036856">
    <property type="entry name" value="Ald_Oxase/Xan_DH_a/b_sf"/>
</dbReference>
<dbReference type="InterPro" id="IPR008274">
    <property type="entry name" value="AldOxase/xan_DH_MoCoBD1"/>
</dbReference>
<dbReference type="EMBL" id="JAVRFE010000009">
    <property type="protein sequence ID" value="MDT0455939.1"/>
    <property type="molecule type" value="Genomic_DNA"/>
</dbReference>
<dbReference type="Pfam" id="PF20256">
    <property type="entry name" value="MoCoBD_2"/>
    <property type="match status" value="1"/>
</dbReference>
<evidence type="ECO:0000313" key="3">
    <source>
        <dbReference type="EMBL" id="MDT0455939.1"/>
    </source>
</evidence>
<evidence type="ECO:0000313" key="4">
    <source>
        <dbReference type="Proteomes" id="UP001180551"/>
    </source>
</evidence>
<feature type="domain" description="Aldehyde oxidase/xanthine dehydrogenase a/b hammerhead" evidence="2">
    <location>
        <begin position="43"/>
        <end position="150"/>
    </location>
</feature>
<proteinExistence type="predicted"/>
<keyword evidence="4" id="KW-1185">Reference proteome</keyword>
<dbReference type="PANTHER" id="PTHR11908:SF157">
    <property type="entry name" value="XANTHINE DEHYDROGENASE SUBUNIT D-RELATED"/>
    <property type="match status" value="1"/>
</dbReference>
<comment type="caution">
    <text evidence="3">The sequence shown here is derived from an EMBL/GenBank/DDBJ whole genome shotgun (WGS) entry which is preliminary data.</text>
</comment>
<dbReference type="InterPro" id="IPR037165">
    <property type="entry name" value="AldOxase/xan_DH_Mopterin-bd_sf"/>
</dbReference>
<evidence type="ECO:0000259" key="2">
    <source>
        <dbReference type="SMART" id="SM01008"/>
    </source>
</evidence>
<dbReference type="Pfam" id="PF02738">
    <property type="entry name" value="MoCoBD_1"/>
    <property type="match status" value="1"/>
</dbReference>
<feature type="region of interest" description="Disordered" evidence="1">
    <location>
        <begin position="1"/>
        <end position="31"/>
    </location>
</feature>
<dbReference type="PANTHER" id="PTHR11908">
    <property type="entry name" value="XANTHINE DEHYDROGENASE"/>
    <property type="match status" value="1"/>
</dbReference>
<gene>
    <name evidence="3" type="ORF">RM550_09330</name>
</gene>
<accession>A0ABU2T6Q5</accession>
<feature type="compositionally biased region" description="Polar residues" evidence="1">
    <location>
        <begin position="15"/>
        <end position="24"/>
    </location>
</feature>
<dbReference type="SMART" id="SM01008">
    <property type="entry name" value="Ald_Xan_dh_C"/>
    <property type="match status" value="1"/>
</dbReference>
<dbReference type="InterPro" id="IPR046867">
    <property type="entry name" value="AldOxase/xan_DH_MoCoBD2"/>
</dbReference>
<dbReference type="RefSeq" id="WP_311623231.1">
    <property type="nucleotide sequence ID" value="NZ_JAVRFE010000009.1"/>
</dbReference>
<reference evidence="3" key="1">
    <citation type="submission" date="2024-05" db="EMBL/GenBank/DDBJ databases">
        <title>30 novel species of actinomycetes from the DSMZ collection.</title>
        <authorList>
            <person name="Nouioui I."/>
        </authorList>
    </citation>
    <scope>NUCLEOTIDE SEQUENCE</scope>
    <source>
        <strain evidence="3">DSM 41527</strain>
    </source>
</reference>
<dbReference type="Gene3D" id="3.90.1170.50">
    <property type="entry name" value="Aldehyde oxidase/xanthine dehydrogenase, a/b hammerhead"/>
    <property type="match status" value="1"/>
</dbReference>
<dbReference type="InterPro" id="IPR016208">
    <property type="entry name" value="Ald_Oxase/xanthine_DH-like"/>
</dbReference>
<name>A0ABU2T6Q5_9ACTN</name>
<dbReference type="SUPFAM" id="SSF54665">
    <property type="entry name" value="CO dehydrogenase molybdoprotein N-domain-like"/>
    <property type="match status" value="1"/>
</dbReference>
<organism evidence="3 4">
    <name type="scientific">Streptomyces mooreae</name>
    <dbReference type="NCBI Taxonomy" id="3075523"/>
    <lineage>
        <taxon>Bacteria</taxon>
        <taxon>Bacillati</taxon>
        <taxon>Actinomycetota</taxon>
        <taxon>Actinomycetes</taxon>
        <taxon>Kitasatosporales</taxon>
        <taxon>Streptomycetaceae</taxon>
        <taxon>Streptomyces</taxon>
    </lineage>
</organism>